<evidence type="ECO:0000256" key="6">
    <source>
        <dbReference type="RuleBase" id="RU367044"/>
    </source>
</evidence>
<proteinExistence type="inferred from homology"/>
<comment type="similarity">
    <text evidence="2 6">Belongs to the plant self-incompatibility (S1) protein family.</text>
</comment>
<dbReference type="PANTHER" id="PTHR31232">
    <property type="match status" value="1"/>
</dbReference>
<keyword evidence="5 6" id="KW-0732">Signal</keyword>
<keyword evidence="8" id="KW-1185">Reference proteome</keyword>
<evidence type="ECO:0000256" key="5">
    <source>
        <dbReference type="ARBA" id="ARBA00022729"/>
    </source>
</evidence>
<feature type="signal peptide" evidence="6">
    <location>
        <begin position="1"/>
        <end position="21"/>
    </location>
</feature>
<name>A0ABR2BZX6_9ROSI</name>
<keyword evidence="3 6" id="KW-0713">Self-incompatibility</keyword>
<dbReference type="Proteomes" id="UP001472677">
    <property type="component" value="Unassembled WGS sequence"/>
</dbReference>
<organism evidence="7 8">
    <name type="scientific">Hibiscus sabdariffa</name>
    <name type="common">roselle</name>
    <dbReference type="NCBI Taxonomy" id="183260"/>
    <lineage>
        <taxon>Eukaryota</taxon>
        <taxon>Viridiplantae</taxon>
        <taxon>Streptophyta</taxon>
        <taxon>Embryophyta</taxon>
        <taxon>Tracheophyta</taxon>
        <taxon>Spermatophyta</taxon>
        <taxon>Magnoliopsida</taxon>
        <taxon>eudicotyledons</taxon>
        <taxon>Gunneridae</taxon>
        <taxon>Pentapetalae</taxon>
        <taxon>rosids</taxon>
        <taxon>malvids</taxon>
        <taxon>Malvales</taxon>
        <taxon>Malvaceae</taxon>
        <taxon>Malvoideae</taxon>
        <taxon>Hibiscus</taxon>
    </lineage>
</organism>
<comment type="caution">
    <text evidence="7">The sequence shown here is derived from an EMBL/GenBank/DDBJ whole genome shotgun (WGS) entry which is preliminary data.</text>
</comment>
<evidence type="ECO:0000313" key="8">
    <source>
        <dbReference type="Proteomes" id="UP001472677"/>
    </source>
</evidence>
<dbReference type="PANTHER" id="PTHR31232:SF43">
    <property type="entry name" value="S-PROTEIN HOMOLOG 29-RELATED"/>
    <property type="match status" value="1"/>
</dbReference>
<evidence type="ECO:0000256" key="1">
    <source>
        <dbReference type="ARBA" id="ARBA00004613"/>
    </source>
</evidence>
<dbReference type="InterPro" id="IPR010264">
    <property type="entry name" value="Self-incomp_S1"/>
</dbReference>
<evidence type="ECO:0000313" key="7">
    <source>
        <dbReference type="EMBL" id="KAK8512676.1"/>
    </source>
</evidence>
<feature type="chain" id="PRO_5044976631" description="S-protein homolog" evidence="6">
    <location>
        <begin position="22"/>
        <end position="136"/>
    </location>
</feature>
<sequence>MSSCSINWLLLLSLIIYSVSSTSSALFSKTHVLIYNDIGTGTQLVVHCKSNDDDLGPHVLAYRQSYEFSFHLDFFLRTLFFCNMQWNGTVYRFDIYNQKRDDDRCGNRCEWNVHGDGACMLNPQTSKFDICYGWNT</sequence>
<evidence type="ECO:0000256" key="2">
    <source>
        <dbReference type="ARBA" id="ARBA00005581"/>
    </source>
</evidence>
<keyword evidence="4 6" id="KW-0964">Secreted</keyword>
<dbReference type="EMBL" id="JBBPBM010000072">
    <property type="protein sequence ID" value="KAK8512676.1"/>
    <property type="molecule type" value="Genomic_DNA"/>
</dbReference>
<accession>A0ABR2BZX6</accession>
<protein>
    <recommendedName>
        <fullName evidence="6">S-protein homolog</fullName>
    </recommendedName>
</protein>
<gene>
    <name evidence="7" type="ORF">V6N12_075244</name>
</gene>
<evidence type="ECO:0000256" key="3">
    <source>
        <dbReference type="ARBA" id="ARBA00022471"/>
    </source>
</evidence>
<dbReference type="Pfam" id="PF05938">
    <property type="entry name" value="Self-incomp_S1"/>
    <property type="match status" value="1"/>
</dbReference>
<reference evidence="7 8" key="1">
    <citation type="journal article" date="2024" name="G3 (Bethesda)">
        <title>Genome assembly of Hibiscus sabdariffa L. provides insights into metabolisms of medicinal natural products.</title>
        <authorList>
            <person name="Kim T."/>
        </authorList>
    </citation>
    <scope>NUCLEOTIDE SEQUENCE [LARGE SCALE GENOMIC DNA]</scope>
    <source>
        <strain evidence="7">TK-2024</strain>
        <tissue evidence="7">Old leaves</tissue>
    </source>
</reference>
<comment type="subcellular location">
    <subcellularLocation>
        <location evidence="1 6">Secreted</location>
    </subcellularLocation>
</comment>
<evidence type="ECO:0000256" key="4">
    <source>
        <dbReference type="ARBA" id="ARBA00022525"/>
    </source>
</evidence>